<feature type="compositionally biased region" description="Low complexity" evidence="2">
    <location>
        <begin position="441"/>
        <end position="459"/>
    </location>
</feature>
<dbReference type="GO" id="GO:0016308">
    <property type="term" value="F:1-phosphatidylinositol-4-phosphate 5-kinase activity"/>
    <property type="evidence" value="ECO:0007669"/>
    <property type="project" value="TreeGrafter"/>
</dbReference>
<dbReference type="GO" id="GO:0005886">
    <property type="term" value="C:plasma membrane"/>
    <property type="evidence" value="ECO:0007669"/>
    <property type="project" value="TreeGrafter"/>
</dbReference>
<dbReference type="STRING" id="312017.A4VF03"/>
<keyword evidence="1" id="KW-0547">Nucleotide-binding</keyword>
<dbReference type="GO" id="GO:0005524">
    <property type="term" value="F:ATP binding"/>
    <property type="evidence" value="ECO:0007669"/>
    <property type="project" value="UniProtKB-UniRule"/>
</dbReference>
<dbReference type="PANTHER" id="PTHR23086">
    <property type="entry name" value="PHOSPHATIDYLINOSITOL-4-PHOSPHATE 5-KINASE"/>
    <property type="match status" value="1"/>
</dbReference>
<dbReference type="InterPro" id="IPR002498">
    <property type="entry name" value="PInositol-4-P-4/5-kinase_core"/>
</dbReference>
<feature type="region of interest" description="Disordered" evidence="2">
    <location>
        <begin position="472"/>
        <end position="503"/>
    </location>
</feature>
<dbReference type="GO" id="GO:0046854">
    <property type="term" value="P:phosphatidylinositol phosphate biosynthetic process"/>
    <property type="evidence" value="ECO:0007669"/>
    <property type="project" value="TreeGrafter"/>
</dbReference>
<sequence>MFCCGDKNRKKNLLPQKREIQILLESTLFTEKELRELKQQFMEMSKNTGYLTMMQFRDCMGILGLENVQFLSDRIFNIMADPNGHIYFQNFIIYLNTIMNGDENEKMKMSFRLIDDKNKGYFIKEDLQMMIKSIVNSWAAITQTTLTKEMLSKVDKQINHIFKVMDIKKQEKVEEQDFCLSLQKYPDLLEIFDFLNKGVTDTVVHNDNRSRELQIAKELAHIEKFLESLTLYLTGETTQFYEINLINQDHIHQKIDFCKKEVNNRVPSFQEIQKKLYPFSSQQNENIQNGEESINLNFEKGIDVSNQTYHQSNFILHNQKQSINSDKHQLKFVNKQKSNDNNNIQIKNDHLKNVSNSISMDIKNKQNENMHYLQTEQDQLQHHSKNPSNLSECGSGEKDQFDDHFYNFNMIDMHKNIQQQFEEENNINKNKNIYYQEGFDSPQKSQKNSQESNNNSQQNATFQPIIKNENSLSHQEQIQTAQQSSSHRINQQQQRSSSVMNGDSAHKQNILFQSPTLGIISGEGQKNNYINIHKRNFSSQSNSDNDFQTAQFVSSLPNQQYLLQNLQSSKHPDYVIEGSFQESTTIYPNKNNNNFDQNLKNLSVSNTSIQQFQNKVGASFQMPLKDRSQNLDYPQKLRQYQFVNKGNSISTTDQQTNNFNSIGQLNNFSFMHNHPQSQNTSQTHSQQTLQSPILNYDEEAILKKYESVMCADCICRVTQKFKHDKLKEFRKLSVPVVQQKVQMNQQQQINQNYHSIKQIQYLQSKTFPHTSTNSQISFNENNYFLDPSNHQLRTKLDRIAQKFLGDIDEIESCNLGSDDDEYKKKNNQRQQPQTPMQNPFQVMDPVSINPKRGDSGLFTSGISNKEIQKGQAIKYNQNMKYQYSSSSNANEIIPIDSQIKAKEYEQNVIASVQKQQADDLTNRIIRFDDTDYSRLNSPNQQLSPSISNLASFYEQKAETYIPGSKKSSIYIQQGNNTKPTINTASSTQRQNSIQGYSLKFPNNHKNYTKSSTAEIVRQTSQSVGNAIDNKMHQQIKKTNDTNVILKQRQQNESPILQTEDIQIEVSANAQRVGNKFIQSEVNIKEVCSNQQLNDQNVNNNNIYSGTNNDINTNQIIDPTHYVYVESYNTNSKNVQSSSSQIKTKNSNQLISHPVQSSSYNNRRIINASNLKSQRDMIETESENIQYNAHTPTTFLNKIEQEQMTSSLSNEVNKLQFGSKNQIDKTPTAVMISKDNIFLHIQNQKNNDTQNENQEEYLGSSDNLLEQQKIEYPIKLSQLQDKKIKKLIQERKQDFKYQEDAVYMNPNNNIPKISQMLLQSGNQEKASQYLYANQTDKNNSQTPTKIELNGFNRKEDHNIDTGHNMKYKEENADDLINKLNYISPRHNIYSASKLNKNSYNPQSLRSSQPIDIFKVQSTILNTSKANNLFQNNLHNIQSQENKQTDHSQVNFIQQIMEMNADELKKRAVNIFFYAKEICLFVQTIKKSIESNLNARLSEKQSSNIYIGQGRQKSLDNKLQSFSKLQAAASPLHSKQPMVAQSMQGRLPHQLNQSVIINNKTPPLQPIFNNNNEEENIRISTIYNIQKKQPRQKEPRKPKLMVFFGHQNWNLVVNMMMGIQMSVQSAASNIILNENNQMPDLQNRDFKVKYLFELLPRKDNLEKEWSYKVCKFQDYAPNVFQRIRMLYNITDEQYLKSLGPNQLFNLGNGGLNSFSQLTSTGKSGSFFYFTADGLFTLKTVSRTEFHHLKNILKNYYEHLKENRNSLIIKFFGLHKIKIRMKKSTKVEIVYIVIMANVFHTTKLIHERYDLKGSTYGRTTKNSRCNYERLGFLGKKNQNISKI</sequence>
<keyword evidence="1" id="KW-0418">Kinase</keyword>
<keyword evidence="5" id="KW-1185">Reference proteome</keyword>
<dbReference type="HOGENOM" id="CLU_236842_0_0_1"/>
<dbReference type="InterPro" id="IPR023610">
    <property type="entry name" value="PInositol-4/5-P-5/4-kinase"/>
</dbReference>
<dbReference type="GeneID" id="7832268"/>
<dbReference type="InParanoid" id="A4VF03"/>
<dbReference type="Proteomes" id="UP000009168">
    <property type="component" value="Unassembled WGS sequence"/>
</dbReference>
<dbReference type="SUPFAM" id="SSF56104">
    <property type="entry name" value="SAICAR synthase-like"/>
    <property type="match status" value="1"/>
</dbReference>
<name>A4VF03_TETTS</name>
<dbReference type="KEGG" id="tet:TTHERM_00471898"/>
<protein>
    <submittedName>
        <fullName evidence="4">Phosphatidylinositol 4-phosphate 5-kinase</fullName>
    </submittedName>
</protein>
<feature type="region of interest" description="Disordered" evidence="2">
    <location>
        <begin position="377"/>
        <end position="398"/>
    </location>
</feature>
<dbReference type="eggNOG" id="KOG0229">
    <property type="taxonomic scope" value="Eukaryota"/>
</dbReference>
<dbReference type="SMART" id="SM00330">
    <property type="entry name" value="PIPKc"/>
    <property type="match status" value="1"/>
</dbReference>
<reference evidence="5" key="1">
    <citation type="journal article" date="2006" name="PLoS Biol.">
        <title>Macronuclear genome sequence of the ciliate Tetrahymena thermophila, a model eukaryote.</title>
        <authorList>
            <person name="Eisen J.A."/>
            <person name="Coyne R.S."/>
            <person name="Wu M."/>
            <person name="Wu D."/>
            <person name="Thiagarajan M."/>
            <person name="Wortman J.R."/>
            <person name="Badger J.H."/>
            <person name="Ren Q."/>
            <person name="Amedeo P."/>
            <person name="Jones K.M."/>
            <person name="Tallon L.J."/>
            <person name="Delcher A.L."/>
            <person name="Salzberg S.L."/>
            <person name="Silva J.C."/>
            <person name="Haas B.J."/>
            <person name="Majoros W.H."/>
            <person name="Farzad M."/>
            <person name="Carlton J.M."/>
            <person name="Smith R.K. Jr."/>
            <person name="Garg J."/>
            <person name="Pearlman R.E."/>
            <person name="Karrer K.M."/>
            <person name="Sun L."/>
            <person name="Manning G."/>
            <person name="Elde N.C."/>
            <person name="Turkewitz A.P."/>
            <person name="Asai D.J."/>
            <person name="Wilkes D.E."/>
            <person name="Wang Y."/>
            <person name="Cai H."/>
            <person name="Collins K."/>
            <person name="Stewart B.A."/>
            <person name="Lee S.R."/>
            <person name="Wilamowska K."/>
            <person name="Weinberg Z."/>
            <person name="Ruzzo W.L."/>
            <person name="Wloga D."/>
            <person name="Gaertig J."/>
            <person name="Frankel J."/>
            <person name="Tsao C.-C."/>
            <person name="Gorovsky M.A."/>
            <person name="Keeling P.J."/>
            <person name="Waller R.F."/>
            <person name="Patron N.J."/>
            <person name="Cherry J.M."/>
            <person name="Stover N.A."/>
            <person name="Krieger C.J."/>
            <person name="del Toro C."/>
            <person name="Ryder H.F."/>
            <person name="Williamson S.C."/>
            <person name="Barbeau R.A."/>
            <person name="Hamilton E.P."/>
            <person name="Orias E."/>
        </authorList>
    </citation>
    <scope>NUCLEOTIDE SEQUENCE [LARGE SCALE GENOMIC DNA]</scope>
    <source>
        <strain evidence="5">SB210</strain>
    </source>
</reference>
<dbReference type="InterPro" id="IPR011992">
    <property type="entry name" value="EF-hand-dom_pair"/>
</dbReference>
<dbReference type="OrthoDB" id="2129491at2759"/>
<proteinExistence type="predicted"/>
<dbReference type="InterPro" id="IPR027484">
    <property type="entry name" value="PInositol-4-P-5-kinase_N"/>
</dbReference>
<keyword evidence="1" id="KW-0808">Transferase</keyword>
<evidence type="ECO:0000313" key="5">
    <source>
        <dbReference type="Proteomes" id="UP000009168"/>
    </source>
</evidence>
<dbReference type="Gene3D" id="1.10.238.10">
    <property type="entry name" value="EF-hand"/>
    <property type="match status" value="1"/>
</dbReference>
<dbReference type="CDD" id="cd00139">
    <property type="entry name" value="PIPKc"/>
    <property type="match status" value="1"/>
</dbReference>
<dbReference type="PROSITE" id="PS51455">
    <property type="entry name" value="PIPK"/>
    <property type="match status" value="1"/>
</dbReference>
<organism evidence="4 5">
    <name type="scientific">Tetrahymena thermophila (strain SB210)</name>
    <dbReference type="NCBI Taxonomy" id="312017"/>
    <lineage>
        <taxon>Eukaryota</taxon>
        <taxon>Sar</taxon>
        <taxon>Alveolata</taxon>
        <taxon>Ciliophora</taxon>
        <taxon>Intramacronucleata</taxon>
        <taxon>Oligohymenophorea</taxon>
        <taxon>Hymenostomatida</taxon>
        <taxon>Tetrahymenina</taxon>
        <taxon>Tetrahymenidae</taxon>
        <taxon>Tetrahymena</taxon>
    </lineage>
</organism>
<feature type="compositionally biased region" description="Polar residues" evidence="2">
    <location>
        <begin position="472"/>
        <end position="501"/>
    </location>
</feature>
<gene>
    <name evidence="4" type="ORF">TTHERM_00471898</name>
</gene>
<evidence type="ECO:0000259" key="3">
    <source>
        <dbReference type="PROSITE" id="PS51455"/>
    </source>
</evidence>
<dbReference type="Pfam" id="PF01504">
    <property type="entry name" value="PIP5K"/>
    <property type="match status" value="1"/>
</dbReference>
<feature type="compositionally biased region" description="Polar residues" evidence="2">
    <location>
        <begin position="828"/>
        <end position="840"/>
    </location>
</feature>
<feature type="region of interest" description="Disordered" evidence="2">
    <location>
        <begin position="439"/>
        <end position="459"/>
    </location>
</feature>
<dbReference type="SUPFAM" id="SSF47473">
    <property type="entry name" value="EF-hand"/>
    <property type="match status" value="1"/>
</dbReference>
<evidence type="ECO:0000313" key="4">
    <source>
        <dbReference type="EMBL" id="EDK31269.2"/>
    </source>
</evidence>
<feature type="domain" description="PIPK" evidence="3">
    <location>
        <begin position="1605"/>
        <end position="1840"/>
    </location>
</feature>
<dbReference type="Gene3D" id="3.30.800.10">
    <property type="entry name" value="Phosphatidylinositol Phosphate Kinase II Beta"/>
    <property type="match status" value="1"/>
</dbReference>
<dbReference type="PANTHER" id="PTHR23086:SF8">
    <property type="entry name" value="PHOSPHATIDYLINOSITOL 5-PHOSPHATE 4-KINASE, ISOFORM A"/>
    <property type="match status" value="1"/>
</dbReference>
<evidence type="ECO:0000256" key="2">
    <source>
        <dbReference type="SAM" id="MobiDB-lite"/>
    </source>
</evidence>
<evidence type="ECO:0000256" key="1">
    <source>
        <dbReference type="PROSITE-ProRule" id="PRU00781"/>
    </source>
</evidence>
<feature type="region of interest" description="Disordered" evidence="2">
    <location>
        <begin position="815"/>
        <end position="841"/>
    </location>
</feature>
<dbReference type="EMBL" id="GG662622">
    <property type="protein sequence ID" value="EDK31269.2"/>
    <property type="molecule type" value="Genomic_DNA"/>
</dbReference>
<keyword evidence="1" id="KW-0067">ATP-binding</keyword>
<accession>A4VF03</accession>
<dbReference type="RefSeq" id="XP_001470685.2">
    <property type="nucleotide sequence ID" value="XM_001470635.2"/>
</dbReference>